<evidence type="ECO:0000313" key="3">
    <source>
        <dbReference type="Proteomes" id="UP000822688"/>
    </source>
</evidence>
<feature type="region of interest" description="Disordered" evidence="1">
    <location>
        <begin position="14"/>
        <end position="35"/>
    </location>
</feature>
<evidence type="ECO:0000256" key="1">
    <source>
        <dbReference type="SAM" id="MobiDB-lite"/>
    </source>
</evidence>
<accession>A0A8T0HQW1</accession>
<keyword evidence="3" id="KW-1185">Reference proteome</keyword>
<protein>
    <submittedName>
        <fullName evidence="2">Uncharacterized protein</fullName>
    </submittedName>
</protein>
<comment type="caution">
    <text evidence="2">The sequence shown here is derived from an EMBL/GenBank/DDBJ whole genome shotgun (WGS) entry which is preliminary data.</text>
</comment>
<gene>
    <name evidence="2" type="ORF">KC19_VG160700</name>
</gene>
<dbReference type="Proteomes" id="UP000822688">
    <property type="component" value="Chromosome V"/>
</dbReference>
<name>A0A8T0HQW1_CERPU</name>
<organism evidence="2 3">
    <name type="scientific">Ceratodon purpureus</name>
    <name type="common">Fire moss</name>
    <name type="synonym">Dicranum purpureum</name>
    <dbReference type="NCBI Taxonomy" id="3225"/>
    <lineage>
        <taxon>Eukaryota</taxon>
        <taxon>Viridiplantae</taxon>
        <taxon>Streptophyta</taxon>
        <taxon>Embryophyta</taxon>
        <taxon>Bryophyta</taxon>
        <taxon>Bryophytina</taxon>
        <taxon>Bryopsida</taxon>
        <taxon>Dicranidae</taxon>
        <taxon>Pseudoditrichales</taxon>
        <taxon>Ditrichaceae</taxon>
        <taxon>Ceratodon</taxon>
    </lineage>
</organism>
<reference evidence="2" key="1">
    <citation type="submission" date="2020-06" db="EMBL/GenBank/DDBJ databases">
        <title>WGS assembly of Ceratodon purpureus strain R40.</title>
        <authorList>
            <person name="Carey S.B."/>
            <person name="Jenkins J."/>
            <person name="Shu S."/>
            <person name="Lovell J.T."/>
            <person name="Sreedasyam A."/>
            <person name="Maumus F."/>
            <person name="Tiley G.P."/>
            <person name="Fernandez-Pozo N."/>
            <person name="Barry K."/>
            <person name="Chen C."/>
            <person name="Wang M."/>
            <person name="Lipzen A."/>
            <person name="Daum C."/>
            <person name="Saski C.A."/>
            <person name="Payton A.C."/>
            <person name="Mcbreen J.C."/>
            <person name="Conrad R.E."/>
            <person name="Kollar L.M."/>
            <person name="Olsson S."/>
            <person name="Huttunen S."/>
            <person name="Landis J.B."/>
            <person name="Wickett N.J."/>
            <person name="Johnson M.G."/>
            <person name="Rensing S.A."/>
            <person name="Grimwood J."/>
            <person name="Schmutz J."/>
            <person name="Mcdaniel S.F."/>
        </authorList>
    </citation>
    <scope>NUCLEOTIDE SEQUENCE</scope>
    <source>
        <strain evidence="2">R40</strain>
    </source>
</reference>
<sequence>MGYNCLSVTKVTTPSTYNRSRARRHSKPHCPTASDHDIKSAYFNDSLIQKPNVRPIRALTG</sequence>
<dbReference type="EMBL" id="CM026426">
    <property type="protein sequence ID" value="KAG0573236.1"/>
    <property type="molecule type" value="Genomic_DNA"/>
</dbReference>
<proteinExistence type="predicted"/>
<evidence type="ECO:0000313" key="2">
    <source>
        <dbReference type="EMBL" id="KAG0573236.1"/>
    </source>
</evidence>
<dbReference type="AlphaFoldDB" id="A0A8T0HQW1"/>